<feature type="compositionally biased region" description="Polar residues" evidence="1">
    <location>
        <begin position="1"/>
        <end position="10"/>
    </location>
</feature>
<feature type="transmembrane region" description="Helical" evidence="2">
    <location>
        <begin position="508"/>
        <end position="532"/>
    </location>
</feature>
<keyword evidence="4" id="KW-1185">Reference proteome</keyword>
<feature type="compositionally biased region" description="Polar residues" evidence="1">
    <location>
        <begin position="306"/>
        <end position="316"/>
    </location>
</feature>
<dbReference type="EMBL" id="AGNL01043243">
    <property type="protein sequence ID" value="EJK50649.1"/>
    <property type="molecule type" value="Genomic_DNA"/>
</dbReference>
<feature type="compositionally biased region" description="Polar residues" evidence="1">
    <location>
        <begin position="214"/>
        <end position="227"/>
    </location>
</feature>
<organism evidence="3 4">
    <name type="scientific">Thalassiosira oceanica</name>
    <name type="common">Marine diatom</name>
    <dbReference type="NCBI Taxonomy" id="159749"/>
    <lineage>
        <taxon>Eukaryota</taxon>
        <taxon>Sar</taxon>
        <taxon>Stramenopiles</taxon>
        <taxon>Ochrophyta</taxon>
        <taxon>Bacillariophyta</taxon>
        <taxon>Coscinodiscophyceae</taxon>
        <taxon>Thalassiosirophycidae</taxon>
        <taxon>Thalassiosirales</taxon>
        <taxon>Thalassiosiraceae</taxon>
        <taxon>Thalassiosira</taxon>
    </lineage>
</organism>
<dbReference type="eggNOG" id="KOG4629">
    <property type="taxonomic scope" value="Eukaryota"/>
</dbReference>
<feature type="region of interest" description="Disordered" evidence="1">
    <location>
        <begin position="361"/>
        <end position="380"/>
    </location>
</feature>
<protein>
    <submittedName>
        <fullName evidence="3">Uncharacterized protein</fullName>
    </submittedName>
</protein>
<dbReference type="OrthoDB" id="46580at2759"/>
<dbReference type="PANTHER" id="PTHR31323">
    <property type="entry name" value="MECHANOSENSITIVE ION CHANNEL PROTEIN MSY2"/>
    <property type="match status" value="1"/>
</dbReference>
<feature type="compositionally biased region" description="Polar residues" evidence="1">
    <location>
        <begin position="77"/>
        <end position="93"/>
    </location>
</feature>
<reference evidence="3 4" key="1">
    <citation type="journal article" date="2012" name="Genome Biol.">
        <title>Genome and low-iron response of an oceanic diatom adapted to chronic iron limitation.</title>
        <authorList>
            <person name="Lommer M."/>
            <person name="Specht M."/>
            <person name="Roy A.S."/>
            <person name="Kraemer L."/>
            <person name="Andreson R."/>
            <person name="Gutowska M.A."/>
            <person name="Wolf J."/>
            <person name="Bergner S.V."/>
            <person name="Schilhabel M.B."/>
            <person name="Klostermeier U.C."/>
            <person name="Beiko R.G."/>
            <person name="Rosenstiel P."/>
            <person name="Hippler M."/>
            <person name="Laroche J."/>
        </authorList>
    </citation>
    <scope>NUCLEOTIDE SEQUENCE [LARGE SCALE GENOMIC DNA]</scope>
    <source>
        <strain evidence="3 4">CCMP1005</strain>
    </source>
</reference>
<dbReference type="GO" id="GO:0005262">
    <property type="term" value="F:calcium channel activity"/>
    <property type="evidence" value="ECO:0007669"/>
    <property type="project" value="TreeGrafter"/>
</dbReference>
<evidence type="ECO:0000256" key="1">
    <source>
        <dbReference type="SAM" id="MobiDB-lite"/>
    </source>
</evidence>
<keyword evidence="2" id="KW-0472">Membrane</keyword>
<feature type="compositionally biased region" description="Basic residues" evidence="1">
    <location>
        <begin position="34"/>
        <end position="50"/>
    </location>
</feature>
<feature type="transmembrane region" description="Helical" evidence="2">
    <location>
        <begin position="478"/>
        <end position="496"/>
    </location>
</feature>
<feature type="region of interest" description="Disordered" evidence="1">
    <location>
        <begin position="1"/>
        <end position="93"/>
    </location>
</feature>
<feature type="non-terminal residue" evidence="3">
    <location>
        <position position="1"/>
    </location>
</feature>
<evidence type="ECO:0000313" key="4">
    <source>
        <dbReference type="Proteomes" id="UP000266841"/>
    </source>
</evidence>
<gene>
    <name evidence="3" type="ORF">THAOC_30310</name>
</gene>
<feature type="compositionally biased region" description="Low complexity" evidence="1">
    <location>
        <begin position="55"/>
        <end position="66"/>
    </location>
</feature>
<dbReference type="PANTHER" id="PTHR31323:SF1">
    <property type="entry name" value="MECHANOSENSITIVE ION CHANNEL PROTEIN"/>
    <property type="match status" value="1"/>
</dbReference>
<keyword evidence="2" id="KW-1133">Transmembrane helix</keyword>
<feature type="compositionally biased region" description="Acidic residues" evidence="1">
    <location>
        <begin position="363"/>
        <end position="380"/>
    </location>
</feature>
<feature type="region of interest" description="Disordered" evidence="1">
    <location>
        <begin position="167"/>
        <end position="227"/>
    </location>
</feature>
<evidence type="ECO:0000256" key="2">
    <source>
        <dbReference type="SAM" id="Phobius"/>
    </source>
</evidence>
<accession>K0REK5</accession>
<feature type="region of interest" description="Disordered" evidence="1">
    <location>
        <begin position="677"/>
        <end position="783"/>
    </location>
</feature>
<keyword evidence="2" id="KW-0812">Transmembrane</keyword>
<feature type="region of interest" description="Disordered" evidence="1">
    <location>
        <begin position="278"/>
        <end position="335"/>
    </location>
</feature>
<dbReference type="Proteomes" id="UP000266841">
    <property type="component" value="Unassembled WGS sequence"/>
</dbReference>
<dbReference type="AlphaFoldDB" id="K0REK5"/>
<proteinExistence type="predicted"/>
<feature type="transmembrane region" description="Helical" evidence="2">
    <location>
        <begin position="997"/>
        <end position="1018"/>
    </location>
</feature>
<sequence length="1225" mass="135732">GLSVKISPSRTMEGASDSGEKPPTVGDYSPPYPRSRRQSIRSMRKSFSRHRPTDSLASAATAASNFSGGGGPKVLQRQLSGYSHESTSHPTARRQSILDTTAMAAGFSAPRDEKLILASLDQQNPEDEAENTLLNILERRQVALTNDEEGISILVKAKHSRKVSMPDMTAGRVGSSMRDLLSTLPPTRRNAIDPVHSISDEHEHVEPSIPPDSQPNEPSSGHFTLPQGLSAQGERAHFVAQQMKANLLENTDVEEPAVLAENDLGDFLHLLEARRELEDVRSQGGSRGSRGGPGSKGVSRSRGNHSRGTGSKGTFSKSEHSSHNRSNRPFSEITSPFAADTSSNIEQMFAAVDCLQELTQIPEGDEDEKVDEGDASTEEDQLADQNRNFLAQLVASHPEITDEEAANLDENTPLKSPQRAAQRTRARFWINSNPPKGSWLYKWRAVFASFKRQMGIIAIAFDVQYVKSRLWVFFQNELTFVIVPALATAAALYYRLGNPTLFRTDATVSWFILFLLRNFIALEAAYVSQYLIVDVFVMQSPLCIKLIGPLACLYTINSKGWPFLTTSWALWCLLLIKGRSNWVGFGAVELFTDSNESGGIANATLYTNLLISQVVAGFATSVKRTVLSLYLGRRVFFHYKPKASARLYQKLTEVADMGSAIDDIELTLEEIDVNAGVNDSEARQEERLGPTSKDMLRYEMQKKTMKKVARYSDKEAKSSDPPQERTNSTEKKGTWNELRINSKNLSDDDESDDEKSAEQTLTVPSFENLKHTESVAVENSDENRRQGTIDEMEIEIGAPPISAVDEPVAAVLQPQASATFQIKSLLESESICAMNEISTRFLSHHVVCTHERLGGANQSDMVENASILEVIQFRKALAFLDDSHPFGLSFGPASSRDDCLRSAKALYKKLLFLAPGSPVLQFDVIGVLSYNTDGSFDEGKAKALVRLFRPDENNDISLVSFCQSCDQVYKRLRYLRASVGNSTLIDNVLENIFNGAYGFFLILVVLSILQLNPWALLVSLSTGKANYFPDSRTSDNQLLSRGLVLLSLSFAVGPSAAKVVEGMIMIAVRRSNEVSTISNGSIANTRIVNHARSKKAVVNLKLPMTLSRVTHEHITIVKSALTQYIHDNPRVWYRLINWRMAKVVTNHDFILFSAQVQHVRPWQDTLPVLTAKGDLEKFCIDIIVKLGIHYDSPPSANASELYIKELPEGFLPQQNCEMDNNKKDD</sequence>
<feature type="compositionally biased region" description="Gly residues" evidence="1">
    <location>
        <begin position="285"/>
        <end position="295"/>
    </location>
</feature>
<dbReference type="OMA" id="THEHITI"/>
<comment type="caution">
    <text evidence="3">The sequence shown here is derived from an EMBL/GenBank/DDBJ whole genome shotgun (WGS) entry which is preliminary data.</text>
</comment>
<evidence type="ECO:0000313" key="3">
    <source>
        <dbReference type="EMBL" id="EJK50649.1"/>
    </source>
</evidence>
<feature type="compositionally biased region" description="Basic and acidic residues" evidence="1">
    <location>
        <begin position="680"/>
        <end position="702"/>
    </location>
</feature>
<dbReference type="GO" id="GO:0006874">
    <property type="term" value="P:intracellular calcium ion homeostasis"/>
    <property type="evidence" value="ECO:0007669"/>
    <property type="project" value="TreeGrafter"/>
</dbReference>
<name>K0REK5_THAOC</name>
<feature type="transmembrane region" description="Helical" evidence="2">
    <location>
        <begin position="1038"/>
        <end position="1060"/>
    </location>
</feature>